<feature type="transmembrane region" description="Helical" evidence="2">
    <location>
        <begin position="110"/>
        <end position="129"/>
    </location>
</feature>
<protein>
    <submittedName>
        <fullName evidence="3">Uncharacterized protein</fullName>
    </submittedName>
</protein>
<evidence type="ECO:0000313" key="4">
    <source>
        <dbReference type="Proteomes" id="UP001630127"/>
    </source>
</evidence>
<evidence type="ECO:0000313" key="3">
    <source>
        <dbReference type="EMBL" id="KAL3528870.1"/>
    </source>
</evidence>
<feature type="region of interest" description="Disordered" evidence="1">
    <location>
        <begin position="70"/>
        <end position="100"/>
    </location>
</feature>
<keyword evidence="4" id="KW-1185">Reference proteome</keyword>
<name>A0ABD3AEI4_9GENT</name>
<keyword evidence="2" id="KW-1133">Transmembrane helix</keyword>
<reference evidence="3 4" key="1">
    <citation type="submission" date="2024-11" db="EMBL/GenBank/DDBJ databases">
        <title>A near-complete genome assembly of Cinchona calisaya.</title>
        <authorList>
            <person name="Lian D.C."/>
            <person name="Zhao X.W."/>
            <person name="Wei L."/>
        </authorList>
    </citation>
    <scope>NUCLEOTIDE SEQUENCE [LARGE SCALE GENOMIC DNA]</scope>
    <source>
        <tissue evidence="3">Nenye</tissue>
    </source>
</reference>
<evidence type="ECO:0000256" key="1">
    <source>
        <dbReference type="SAM" id="MobiDB-lite"/>
    </source>
</evidence>
<dbReference type="AlphaFoldDB" id="A0ABD3AEI4"/>
<dbReference type="PANTHER" id="PTHR37706">
    <property type="entry name" value="TRANSMEMBRANE PROTEIN"/>
    <property type="match status" value="1"/>
</dbReference>
<accession>A0ABD3AEI4</accession>
<organism evidence="3 4">
    <name type="scientific">Cinchona calisaya</name>
    <dbReference type="NCBI Taxonomy" id="153742"/>
    <lineage>
        <taxon>Eukaryota</taxon>
        <taxon>Viridiplantae</taxon>
        <taxon>Streptophyta</taxon>
        <taxon>Embryophyta</taxon>
        <taxon>Tracheophyta</taxon>
        <taxon>Spermatophyta</taxon>
        <taxon>Magnoliopsida</taxon>
        <taxon>eudicotyledons</taxon>
        <taxon>Gunneridae</taxon>
        <taxon>Pentapetalae</taxon>
        <taxon>asterids</taxon>
        <taxon>lamiids</taxon>
        <taxon>Gentianales</taxon>
        <taxon>Rubiaceae</taxon>
        <taxon>Cinchonoideae</taxon>
        <taxon>Cinchoneae</taxon>
        <taxon>Cinchona</taxon>
    </lineage>
</organism>
<sequence length="145" mass="16586">MASCIPPASTTHHHHRHSHRHAWPNSTAFYPPFFTSLAPLHNHTRIYSSIYHLRRSFPLSTSNSRRWFAGRCRASSPGPPSPPKLDPTPGDNPPPSSGVLSSFSRVQDTVRIFFAVLFWMSLFFWYCVWDGRNDGGPKHGSRFRR</sequence>
<comment type="caution">
    <text evidence="3">The sequence shown here is derived from an EMBL/GenBank/DDBJ whole genome shotgun (WGS) entry which is preliminary data.</text>
</comment>
<dbReference type="EMBL" id="JBJUIK010000004">
    <property type="protein sequence ID" value="KAL3528870.1"/>
    <property type="molecule type" value="Genomic_DNA"/>
</dbReference>
<keyword evidence="2" id="KW-0472">Membrane</keyword>
<dbReference type="PANTHER" id="PTHR37706:SF2">
    <property type="entry name" value="TRANSMEMBRANE PROTEIN"/>
    <property type="match status" value="1"/>
</dbReference>
<proteinExistence type="predicted"/>
<gene>
    <name evidence="3" type="ORF">ACH5RR_008192</name>
</gene>
<keyword evidence="2" id="KW-0812">Transmembrane</keyword>
<feature type="compositionally biased region" description="Pro residues" evidence="1">
    <location>
        <begin position="77"/>
        <end position="96"/>
    </location>
</feature>
<evidence type="ECO:0000256" key="2">
    <source>
        <dbReference type="SAM" id="Phobius"/>
    </source>
</evidence>
<dbReference type="Proteomes" id="UP001630127">
    <property type="component" value="Unassembled WGS sequence"/>
</dbReference>